<dbReference type="AlphaFoldDB" id="S0L4B8"/>
<keyword evidence="2" id="KW-1185">Reference proteome</keyword>
<gene>
    <name evidence="1" type="ORF">I573_01284</name>
</gene>
<evidence type="ECO:0000313" key="1">
    <source>
        <dbReference type="EMBL" id="EOT83562.1"/>
    </source>
</evidence>
<dbReference type="eggNOG" id="ENOG503077U">
    <property type="taxonomic scope" value="Bacteria"/>
</dbReference>
<sequence>MKHNIDAMQRGLINKTVRAAYEVFKQSEEYDTIMYKYSGEKQKRLVIMSVYDKVQELLLENQIKKWQKLSKDELLAELVDVARTVKYFETELYEMNDKALSNESITDNCFNAYAGMLSNQSLDVFEAIENLASEGSL</sequence>
<dbReference type="EMBL" id="ASWO01000005">
    <property type="protein sequence ID" value="EOT83562.1"/>
    <property type="molecule type" value="Genomic_DNA"/>
</dbReference>
<protein>
    <submittedName>
        <fullName evidence="1">Uncharacterized protein</fullName>
    </submittedName>
</protein>
<name>S0L4B8_9ENTE</name>
<proteinExistence type="predicted"/>
<evidence type="ECO:0000313" key="2">
    <source>
        <dbReference type="Proteomes" id="UP000015961"/>
    </source>
</evidence>
<dbReference type="STRING" id="1140003.OMY_01396"/>
<accession>S0L4B8</accession>
<dbReference type="Proteomes" id="UP000015961">
    <property type="component" value="Unassembled WGS sequence"/>
</dbReference>
<comment type="caution">
    <text evidence="1">The sequence shown here is derived from an EMBL/GenBank/DDBJ whole genome shotgun (WGS) entry which is preliminary data.</text>
</comment>
<dbReference type="PATRIC" id="fig|1140003.3.peg.1349"/>
<organism evidence="1 2">
    <name type="scientific">Enterococcus sulfureus ATCC 49903</name>
    <dbReference type="NCBI Taxonomy" id="1140003"/>
    <lineage>
        <taxon>Bacteria</taxon>
        <taxon>Bacillati</taxon>
        <taxon>Bacillota</taxon>
        <taxon>Bacilli</taxon>
        <taxon>Lactobacillales</taxon>
        <taxon>Enterococcaceae</taxon>
        <taxon>Enterococcus</taxon>
    </lineage>
</organism>
<dbReference type="RefSeq" id="WP_016185844.1">
    <property type="nucleotide sequence ID" value="NZ_ASWO01000005.1"/>
</dbReference>
<reference evidence="1 2" key="1">
    <citation type="submission" date="2013-03" db="EMBL/GenBank/DDBJ databases">
        <title>The Genome Sequence of Enterococcus sulfureus ATCC_49903 (PacBio/Illumina hybrid assembly).</title>
        <authorList>
            <consortium name="The Broad Institute Genomics Platform"/>
            <consortium name="The Broad Institute Genome Sequencing Center for Infectious Disease"/>
            <person name="Earl A."/>
            <person name="Russ C."/>
            <person name="Gilmore M."/>
            <person name="Surin D."/>
            <person name="Walker B."/>
            <person name="Young S."/>
            <person name="Zeng Q."/>
            <person name="Gargeya S."/>
            <person name="Fitzgerald M."/>
            <person name="Haas B."/>
            <person name="Abouelleil A."/>
            <person name="Allen A.W."/>
            <person name="Alvarado L."/>
            <person name="Arachchi H.M."/>
            <person name="Berlin A.M."/>
            <person name="Chapman S.B."/>
            <person name="Gainer-Dewar J."/>
            <person name="Goldberg J."/>
            <person name="Griggs A."/>
            <person name="Gujja S."/>
            <person name="Hansen M."/>
            <person name="Howarth C."/>
            <person name="Imamovic A."/>
            <person name="Ireland A."/>
            <person name="Larimer J."/>
            <person name="McCowan C."/>
            <person name="Murphy C."/>
            <person name="Pearson M."/>
            <person name="Poon T.W."/>
            <person name="Priest M."/>
            <person name="Roberts A."/>
            <person name="Saif S."/>
            <person name="Shea T."/>
            <person name="Sisk P."/>
            <person name="Sykes S."/>
            <person name="Wortman J."/>
            <person name="Nusbaum C."/>
            <person name="Birren B."/>
        </authorList>
    </citation>
    <scope>NUCLEOTIDE SEQUENCE [LARGE SCALE GENOMIC DNA]</scope>
    <source>
        <strain evidence="1 2">ATCC 49903</strain>
    </source>
</reference>